<keyword evidence="1" id="KW-1133">Transmembrane helix</keyword>
<keyword evidence="1" id="KW-0472">Membrane</keyword>
<keyword evidence="3" id="KW-1185">Reference proteome</keyword>
<dbReference type="EMBL" id="NFLJ01000020">
    <property type="protein sequence ID" value="OUQ34107.1"/>
    <property type="molecule type" value="Genomic_DNA"/>
</dbReference>
<proteinExistence type="predicted"/>
<evidence type="ECO:0000313" key="2">
    <source>
        <dbReference type="EMBL" id="OUQ34107.1"/>
    </source>
</evidence>
<keyword evidence="1" id="KW-0812">Transmembrane</keyword>
<evidence type="ECO:0000256" key="1">
    <source>
        <dbReference type="SAM" id="Phobius"/>
    </source>
</evidence>
<reference evidence="2 3" key="1">
    <citation type="journal article" date="2018" name="BMC Genomics">
        <title>Whole genome sequencing and function prediction of 133 gut anaerobes isolated from chicken caecum in pure cultures.</title>
        <authorList>
            <person name="Medvecky M."/>
            <person name="Cejkova D."/>
            <person name="Polansky O."/>
            <person name="Karasova D."/>
            <person name="Kubasova T."/>
            <person name="Cizek A."/>
            <person name="Rychlik I."/>
        </authorList>
    </citation>
    <scope>NUCLEOTIDE SEQUENCE [LARGE SCALE GENOMIC DNA]</scope>
    <source>
        <strain evidence="2 3">An13</strain>
    </source>
</reference>
<dbReference type="Proteomes" id="UP000195305">
    <property type="component" value="Unassembled WGS sequence"/>
</dbReference>
<sequence>MKRVLKKGKLWFFCFIMIIFISIIWLFFSYHKQINVVKHIPDYSSVKVVGDYLDNADLIKAPYILEGTVTDISPSFEYEGVSFVKITFHMTDILYSQSELKDSITILREQDMFTPLEINHQYILYLYDYKGPVASQVKMICGGNLGAYEIVKGEAHDTSQTLEEYKQNIKEALKQ</sequence>
<gene>
    <name evidence="2" type="ORF">B5E75_07885</name>
</gene>
<organism evidence="2 3">
    <name type="scientific">Massilimicrobiota timonensis</name>
    <dbReference type="NCBI Taxonomy" id="1776392"/>
    <lineage>
        <taxon>Bacteria</taxon>
        <taxon>Bacillati</taxon>
        <taxon>Bacillota</taxon>
        <taxon>Erysipelotrichia</taxon>
        <taxon>Erysipelotrichales</taxon>
        <taxon>Erysipelotrichaceae</taxon>
        <taxon>Massilimicrobiota</taxon>
    </lineage>
</organism>
<dbReference type="OrthoDB" id="2989577at2"/>
<feature type="transmembrane region" description="Helical" evidence="1">
    <location>
        <begin position="12"/>
        <end position="30"/>
    </location>
</feature>
<comment type="caution">
    <text evidence="2">The sequence shown here is derived from an EMBL/GenBank/DDBJ whole genome shotgun (WGS) entry which is preliminary data.</text>
</comment>
<evidence type="ECO:0000313" key="3">
    <source>
        <dbReference type="Proteomes" id="UP000195305"/>
    </source>
</evidence>
<accession>A0A1Y4SW07</accession>
<protein>
    <submittedName>
        <fullName evidence="2">Uncharacterized protein</fullName>
    </submittedName>
</protein>
<dbReference type="AlphaFoldDB" id="A0A1Y4SW07"/>
<name>A0A1Y4SW07_9FIRM</name>